<dbReference type="CDD" id="cd11332">
    <property type="entry name" value="AmyAc_OligoGlu_TS"/>
    <property type="match status" value="1"/>
</dbReference>
<evidence type="ECO:0000256" key="1">
    <source>
        <dbReference type="ARBA" id="ARBA00008061"/>
    </source>
</evidence>
<dbReference type="InterPro" id="IPR006047">
    <property type="entry name" value="GH13_cat_dom"/>
</dbReference>
<dbReference type="PANTHER" id="PTHR10357:SF179">
    <property type="entry name" value="NEUTRAL AND BASIC AMINO ACID TRANSPORT PROTEIN RBAT"/>
    <property type="match status" value="1"/>
</dbReference>
<dbReference type="InterPro" id="IPR017853">
    <property type="entry name" value="GH"/>
</dbReference>
<dbReference type="GO" id="GO:0009313">
    <property type="term" value="P:oligosaccharide catabolic process"/>
    <property type="evidence" value="ECO:0007669"/>
    <property type="project" value="TreeGrafter"/>
</dbReference>
<dbReference type="Gene3D" id="3.90.400.10">
    <property type="entry name" value="Oligo-1,6-glucosidase, Domain 2"/>
    <property type="match status" value="1"/>
</dbReference>
<organism evidence="4 7">
    <name type="scientific">Streptomyces radicis</name>
    <dbReference type="NCBI Taxonomy" id="1750517"/>
    <lineage>
        <taxon>Bacteria</taxon>
        <taxon>Bacillati</taxon>
        <taxon>Actinomycetota</taxon>
        <taxon>Actinomycetes</taxon>
        <taxon>Kitasatosporales</taxon>
        <taxon>Streptomycetaceae</taxon>
        <taxon>Streptomyces</taxon>
    </lineage>
</organism>
<dbReference type="EMBL" id="RBDX01000012">
    <property type="protein sequence ID" value="RKN08172.1"/>
    <property type="molecule type" value="Genomic_DNA"/>
</dbReference>
<comment type="similarity">
    <text evidence="1">Belongs to the glycosyl hydrolase 13 family.</text>
</comment>
<dbReference type="SMART" id="SM00642">
    <property type="entry name" value="Aamy"/>
    <property type="match status" value="1"/>
</dbReference>
<comment type="caution">
    <text evidence="4">The sequence shown here is derived from an EMBL/GenBank/DDBJ whole genome shotgun (WGS) entry which is preliminary data.</text>
</comment>
<dbReference type="AlphaFoldDB" id="A0A3A9W655"/>
<reference evidence="6 7" key="1">
    <citation type="submission" date="2018-09" db="EMBL/GenBank/DDBJ databases">
        <title>Streptomyces sp. nov. DS1-2, an endophytic actinomycete isolated from roots of Dendrobium scabrilingue.</title>
        <authorList>
            <person name="Kuncharoen N."/>
            <person name="Kudo T."/>
            <person name="Ohkuma M."/>
            <person name="Yuki M."/>
            <person name="Tanasupawat S."/>
        </authorList>
    </citation>
    <scope>NUCLEOTIDE SEQUENCE [LARGE SCALE GENOMIC DNA]</scope>
    <source>
        <strain evidence="4 7">AZ1-7</strain>
        <strain evidence="5 6">DS1-2</strain>
    </source>
</reference>
<evidence type="ECO:0000313" key="7">
    <source>
        <dbReference type="Proteomes" id="UP000275024"/>
    </source>
</evidence>
<dbReference type="Pfam" id="PF00128">
    <property type="entry name" value="Alpha-amylase"/>
    <property type="match status" value="1"/>
</dbReference>
<protein>
    <submittedName>
        <fullName evidence="4">Alpha-amylase</fullName>
    </submittedName>
</protein>
<feature type="region of interest" description="Disordered" evidence="2">
    <location>
        <begin position="228"/>
        <end position="248"/>
    </location>
</feature>
<dbReference type="Gene3D" id="3.20.20.80">
    <property type="entry name" value="Glycosidases"/>
    <property type="match status" value="1"/>
</dbReference>
<dbReference type="SUPFAM" id="SSF51445">
    <property type="entry name" value="(Trans)glycosidases"/>
    <property type="match status" value="1"/>
</dbReference>
<keyword evidence="6" id="KW-1185">Reference proteome</keyword>
<gene>
    <name evidence="5" type="ORF">D7318_18660</name>
    <name evidence="4" type="ORF">D7319_16800</name>
</gene>
<dbReference type="OrthoDB" id="9043248at2"/>
<dbReference type="PANTHER" id="PTHR10357">
    <property type="entry name" value="ALPHA-AMYLASE FAMILY MEMBER"/>
    <property type="match status" value="1"/>
</dbReference>
<feature type="domain" description="Glycosyl hydrolase family 13 catalytic" evidence="3">
    <location>
        <begin position="21"/>
        <end position="429"/>
    </location>
</feature>
<dbReference type="InterPro" id="IPR045857">
    <property type="entry name" value="O16G_dom_2"/>
</dbReference>
<name>A0A3A9W655_9ACTN</name>
<evidence type="ECO:0000313" key="5">
    <source>
        <dbReference type="EMBL" id="RKN20527.1"/>
    </source>
</evidence>
<evidence type="ECO:0000313" key="4">
    <source>
        <dbReference type="EMBL" id="RKN08172.1"/>
    </source>
</evidence>
<dbReference type="EMBL" id="RBDY01000013">
    <property type="protein sequence ID" value="RKN20527.1"/>
    <property type="molecule type" value="Genomic_DNA"/>
</dbReference>
<evidence type="ECO:0000259" key="3">
    <source>
        <dbReference type="SMART" id="SM00642"/>
    </source>
</evidence>
<dbReference type="Proteomes" id="UP000275024">
    <property type="component" value="Unassembled WGS sequence"/>
</dbReference>
<evidence type="ECO:0000256" key="2">
    <source>
        <dbReference type="SAM" id="MobiDB-lite"/>
    </source>
</evidence>
<evidence type="ECO:0000313" key="6">
    <source>
        <dbReference type="Proteomes" id="UP000268652"/>
    </source>
</evidence>
<dbReference type="Proteomes" id="UP000268652">
    <property type="component" value="Unassembled WGS sequence"/>
</dbReference>
<proteinExistence type="inferred from homology"/>
<sequence length="553" mass="60774">MNHAHPPVPATDWWRHAVIYQIYPRSFADSDGDGMGDLRGITARLDHLADLGVDAVWLSPFYRSPQADAGYDVSDYRDVDPLFGTLADFDALVARAHGLGLRVIVDIVPNHSSDEHPWFREALAAGPGSPERARYMFREGRGPGGDLPPNNWRSTFYGPAWTRVTEPDGTPGQWYLHLFDSKQPDFDWGNEEVRAEFDDILRFWLARGVDGFRVDVARGLVKAEGLPDHPVEYQHSGHPAPDGSRTPLLDQPGVHEIYRRWRAVLDAFGPGRVLVAEAHLRPPSRLAAYVRPDEMHQAFNFEYLDCPYRAADLRLVIQESLDAYGAVGAPATWVLNNHDDVRHVSRFGLPTGTPTDDGIGPRDPQPDLALGARRARAATGVMLALPGAAYLYQGEELGLPEHTGIPDEARQDPIFARSGGRAAGRDGCRVPLPWRNGEPAYGFSPTGRTWLPQPADWGPYAVESQRGVEGSSYELYRAALALRTKHNLGAETFHWVELPGAADEVIAFRVGDILVVATVGDAGVRLPAGEVVLATGPLTSDTLPPDTTVWLKV</sequence>
<dbReference type="RefSeq" id="WP_120698251.1">
    <property type="nucleotide sequence ID" value="NZ_RBDX01000012.1"/>
</dbReference>
<dbReference type="GO" id="GO:0004556">
    <property type="term" value="F:alpha-amylase activity"/>
    <property type="evidence" value="ECO:0007669"/>
    <property type="project" value="TreeGrafter"/>
</dbReference>
<accession>A0A3A9W655</accession>